<protein>
    <recommendedName>
        <fullName evidence="2">inositol-phosphate phosphatase</fullName>
        <ecNumber evidence="2">3.1.3.25</ecNumber>
    </recommendedName>
</protein>
<dbReference type="SUPFAM" id="SSF56655">
    <property type="entry name" value="Carbohydrate phosphatase"/>
    <property type="match status" value="1"/>
</dbReference>
<evidence type="ECO:0000256" key="2">
    <source>
        <dbReference type="ARBA" id="ARBA00013106"/>
    </source>
</evidence>
<keyword evidence="4" id="KW-0460">Magnesium</keyword>
<proteinExistence type="predicted"/>
<dbReference type="RefSeq" id="WP_397020693.1">
    <property type="nucleotide sequence ID" value="NZ_JBITMB010000003.1"/>
</dbReference>
<dbReference type="PROSITE" id="PS00630">
    <property type="entry name" value="IMP_2"/>
    <property type="match status" value="1"/>
</dbReference>
<name>A0ABW8A280_9ACTN</name>
<dbReference type="PANTHER" id="PTHR20854:SF4">
    <property type="entry name" value="INOSITOL-1-MONOPHOSPHATASE-RELATED"/>
    <property type="match status" value="1"/>
</dbReference>
<reference evidence="5 6" key="1">
    <citation type="submission" date="2024-10" db="EMBL/GenBank/DDBJ databases">
        <title>The Natural Products Discovery Center: Release of the First 8490 Sequenced Strains for Exploring Actinobacteria Biosynthetic Diversity.</title>
        <authorList>
            <person name="Kalkreuter E."/>
            <person name="Kautsar S.A."/>
            <person name="Yang D."/>
            <person name="Bader C.D."/>
            <person name="Teijaro C.N."/>
            <person name="Fluegel L."/>
            <person name="Davis C.M."/>
            <person name="Simpson J.R."/>
            <person name="Lauterbach L."/>
            <person name="Steele A.D."/>
            <person name="Gui C."/>
            <person name="Meng S."/>
            <person name="Li G."/>
            <person name="Viehrig K."/>
            <person name="Ye F."/>
            <person name="Su P."/>
            <person name="Kiefer A.F."/>
            <person name="Nichols A."/>
            <person name="Cepeda A.J."/>
            <person name="Yan W."/>
            <person name="Fan B."/>
            <person name="Jiang Y."/>
            <person name="Adhikari A."/>
            <person name="Zheng C.-J."/>
            <person name="Schuster L."/>
            <person name="Cowan T.M."/>
            <person name="Smanski M.J."/>
            <person name="Chevrette M.G."/>
            <person name="De Carvalho L.P.S."/>
            <person name="Shen B."/>
        </authorList>
    </citation>
    <scope>NUCLEOTIDE SEQUENCE [LARGE SCALE GENOMIC DNA]</scope>
    <source>
        <strain evidence="5 6">NPDC049503</strain>
    </source>
</reference>
<dbReference type="Gene3D" id="3.30.540.10">
    <property type="entry name" value="Fructose-1,6-Bisphosphatase, subunit A, domain 1"/>
    <property type="match status" value="1"/>
</dbReference>
<sequence>MTIDLQALLPIADRAATMAGDLVRTMAPGVVTAKGDRDMVTEVDHAVERAVREFLARETPEVGFLGEEGGGGGEGLVWVLDPVDGTANLVHGIPLCAVSLGLVDAGVPVLGVIDLPFLGVRYSAAAGAGARAGGTAIRARDTRDLAGAIVSIGDYAVGEHARELNRPRLALTGELAARVQRVRMVGSAAIDLAWVAEGRTDATVMLNNKPWDTAAGSVIAREAGAVVVDVDGSPHTMRSRATVAAAPGIADDFLRLVAEAHRTASS</sequence>
<organism evidence="5 6">
    <name type="scientific">Nonomuraea indica</name>
    <dbReference type="NCBI Taxonomy" id="1581193"/>
    <lineage>
        <taxon>Bacteria</taxon>
        <taxon>Bacillati</taxon>
        <taxon>Actinomycetota</taxon>
        <taxon>Actinomycetes</taxon>
        <taxon>Streptosporangiales</taxon>
        <taxon>Streptosporangiaceae</taxon>
        <taxon>Nonomuraea</taxon>
    </lineage>
</organism>
<evidence type="ECO:0000256" key="4">
    <source>
        <dbReference type="ARBA" id="ARBA00022842"/>
    </source>
</evidence>
<dbReference type="PANTHER" id="PTHR20854">
    <property type="entry name" value="INOSITOL MONOPHOSPHATASE"/>
    <property type="match status" value="1"/>
</dbReference>
<gene>
    <name evidence="5" type="ORF">ACIBP5_13170</name>
</gene>
<dbReference type="CDD" id="cd01637">
    <property type="entry name" value="IMPase_like"/>
    <property type="match status" value="1"/>
</dbReference>
<evidence type="ECO:0000256" key="3">
    <source>
        <dbReference type="ARBA" id="ARBA00022723"/>
    </source>
</evidence>
<accession>A0ABW8A280</accession>
<keyword evidence="3" id="KW-0479">Metal-binding</keyword>
<comment type="catalytic activity">
    <reaction evidence="1">
        <text>a myo-inositol phosphate + H2O = myo-inositol + phosphate</text>
        <dbReference type="Rhea" id="RHEA:24056"/>
        <dbReference type="ChEBI" id="CHEBI:15377"/>
        <dbReference type="ChEBI" id="CHEBI:17268"/>
        <dbReference type="ChEBI" id="CHEBI:43474"/>
        <dbReference type="ChEBI" id="CHEBI:84139"/>
        <dbReference type="EC" id="3.1.3.25"/>
    </reaction>
</comment>
<dbReference type="EMBL" id="JBITMB010000003">
    <property type="protein sequence ID" value="MFI7440897.1"/>
    <property type="molecule type" value="Genomic_DNA"/>
</dbReference>
<dbReference type="Gene3D" id="3.40.190.80">
    <property type="match status" value="1"/>
</dbReference>
<dbReference type="PRINTS" id="PR00377">
    <property type="entry name" value="IMPHPHTASES"/>
</dbReference>
<keyword evidence="6" id="KW-1185">Reference proteome</keyword>
<dbReference type="InterPro" id="IPR020550">
    <property type="entry name" value="Inositol_monophosphatase_CS"/>
</dbReference>
<evidence type="ECO:0000313" key="6">
    <source>
        <dbReference type="Proteomes" id="UP001612928"/>
    </source>
</evidence>
<dbReference type="InterPro" id="IPR000760">
    <property type="entry name" value="Inositol_monophosphatase-like"/>
</dbReference>
<evidence type="ECO:0000313" key="5">
    <source>
        <dbReference type="EMBL" id="MFI7440897.1"/>
    </source>
</evidence>
<comment type="caution">
    <text evidence="5">The sequence shown here is derived from an EMBL/GenBank/DDBJ whole genome shotgun (WGS) entry which is preliminary data.</text>
</comment>
<dbReference type="EC" id="3.1.3.25" evidence="2"/>
<evidence type="ECO:0000256" key="1">
    <source>
        <dbReference type="ARBA" id="ARBA00001033"/>
    </source>
</evidence>
<dbReference type="Pfam" id="PF00459">
    <property type="entry name" value="Inositol_P"/>
    <property type="match status" value="1"/>
</dbReference>
<dbReference type="Proteomes" id="UP001612928">
    <property type="component" value="Unassembled WGS sequence"/>
</dbReference>